<dbReference type="AlphaFoldDB" id="A0A542E1T1"/>
<evidence type="ECO:0000313" key="2">
    <source>
        <dbReference type="EMBL" id="TQJ09301.1"/>
    </source>
</evidence>
<evidence type="ECO:0000313" key="3">
    <source>
        <dbReference type="Proteomes" id="UP000317893"/>
    </source>
</evidence>
<feature type="compositionally biased region" description="Gly residues" evidence="1">
    <location>
        <begin position="129"/>
        <end position="147"/>
    </location>
</feature>
<dbReference type="InterPro" id="IPR036689">
    <property type="entry name" value="ESAT-6-like_sf"/>
</dbReference>
<dbReference type="SUPFAM" id="SSF140453">
    <property type="entry name" value="EsxAB dimer-like"/>
    <property type="match status" value="1"/>
</dbReference>
<sequence>MGSAPHRRAPAARLASGPPVATTGAVVAVEQHTGGVEVAIFAKGADPEALEASATRFVTYAQTCDEVRESIGTSAAVIRANWQGSDLQSLAGRVPTVQHQLTTISHTLTSLGQRLTANAQAQRTTSGTYAGGGGGAPVPVGPGAGGRGNPQAAAVLAALTGSGIYGTAKLAKTLLTLPTKYGSYLQWSERIKALSRFDTSAGVFKALGQVWKPGTDLFKSGEIFSNLTRWGELSNATNLVKEGGSLAKGLGAAGKVLGPLGAVFSGVSTVSDLADGNYGRAAYDGVMTIASVAACIPPAAAIAAPIAGAMALGEMVYDHWDDITDFTSHAADAVSDFAGDAADAIGDGATSVFHSLNPFD</sequence>
<dbReference type="EMBL" id="VFMN01000001">
    <property type="protein sequence ID" value="TQJ09301.1"/>
    <property type="molecule type" value="Genomic_DNA"/>
</dbReference>
<comment type="caution">
    <text evidence="2">The sequence shown here is derived from an EMBL/GenBank/DDBJ whole genome shotgun (WGS) entry which is preliminary data.</text>
</comment>
<dbReference type="Proteomes" id="UP000317893">
    <property type="component" value="Unassembled WGS sequence"/>
</dbReference>
<evidence type="ECO:0008006" key="4">
    <source>
        <dbReference type="Google" id="ProtNLM"/>
    </source>
</evidence>
<gene>
    <name evidence="2" type="ORF">FB458_2411</name>
</gene>
<name>A0A542E1T1_9MICO</name>
<dbReference type="Gene3D" id="1.10.287.1060">
    <property type="entry name" value="ESAT-6-like"/>
    <property type="match status" value="1"/>
</dbReference>
<organism evidence="2 3">
    <name type="scientific">Lapillicoccus jejuensis</name>
    <dbReference type="NCBI Taxonomy" id="402171"/>
    <lineage>
        <taxon>Bacteria</taxon>
        <taxon>Bacillati</taxon>
        <taxon>Actinomycetota</taxon>
        <taxon>Actinomycetes</taxon>
        <taxon>Micrococcales</taxon>
        <taxon>Intrasporangiaceae</taxon>
        <taxon>Lapillicoccus</taxon>
    </lineage>
</organism>
<accession>A0A542E1T1</accession>
<evidence type="ECO:0000256" key="1">
    <source>
        <dbReference type="SAM" id="MobiDB-lite"/>
    </source>
</evidence>
<keyword evidence="3" id="KW-1185">Reference proteome</keyword>
<protein>
    <recommendedName>
        <fullName evidence="4">WXG100 family type VII secretion target</fullName>
    </recommendedName>
</protein>
<reference evidence="2 3" key="1">
    <citation type="submission" date="2019-06" db="EMBL/GenBank/DDBJ databases">
        <title>Sequencing the genomes of 1000 actinobacteria strains.</title>
        <authorList>
            <person name="Klenk H.-P."/>
        </authorList>
    </citation>
    <scope>NUCLEOTIDE SEQUENCE [LARGE SCALE GENOMIC DNA]</scope>
    <source>
        <strain evidence="2 3">DSM 18607</strain>
    </source>
</reference>
<proteinExistence type="predicted"/>
<feature type="region of interest" description="Disordered" evidence="1">
    <location>
        <begin position="125"/>
        <end position="147"/>
    </location>
</feature>